<dbReference type="Proteomes" id="UP000563426">
    <property type="component" value="Unassembled WGS sequence"/>
</dbReference>
<dbReference type="AlphaFoldDB" id="A0A7Y4KG43"/>
<proteinExistence type="predicted"/>
<comment type="caution">
    <text evidence="1">The sequence shown here is derived from an EMBL/GenBank/DDBJ whole genome shotgun (WGS) entry which is preliminary data.</text>
</comment>
<name>A0A7Y4KG43_9BACT</name>
<organism evidence="1 2">
    <name type="scientific">Corallococcus exercitus</name>
    <dbReference type="NCBI Taxonomy" id="2316736"/>
    <lineage>
        <taxon>Bacteria</taxon>
        <taxon>Pseudomonadati</taxon>
        <taxon>Myxococcota</taxon>
        <taxon>Myxococcia</taxon>
        <taxon>Myxococcales</taxon>
        <taxon>Cystobacterineae</taxon>
        <taxon>Myxococcaceae</taxon>
        <taxon>Corallococcus</taxon>
    </lineage>
</organism>
<protein>
    <submittedName>
        <fullName evidence="1">Uncharacterized protein</fullName>
    </submittedName>
</protein>
<dbReference type="Gene3D" id="2.40.10.480">
    <property type="match status" value="1"/>
</dbReference>
<evidence type="ECO:0000313" key="1">
    <source>
        <dbReference type="EMBL" id="NOK32249.1"/>
    </source>
</evidence>
<reference evidence="1 2" key="1">
    <citation type="submission" date="2020-05" db="EMBL/GenBank/DDBJ databases">
        <authorList>
            <person name="Whitworth D."/>
        </authorList>
    </citation>
    <scope>NUCLEOTIDE SEQUENCE [LARGE SCALE GENOMIC DNA]</scope>
    <source>
        <strain evidence="1 2">AB043B</strain>
    </source>
</reference>
<sequence length="52" mass="5549">MPALELLNAQMGAVLKRFEIAGPTYAAPTVGRGRILVHPYSGQLRAFSIPAP</sequence>
<dbReference type="RefSeq" id="WP_158617071.1">
    <property type="nucleotide sequence ID" value="NZ_JABFJV010000010.1"/>
</dbReference>
<accession>A0A7Y4KG43</accession>
<evidence type="ECO:0000313" key="2">
    <source>
        <dbReference type="Proteomes" id="UP000563426"/>
    </source>
</evidence>
<dbReference type="EMBL" id="JABFJV010000010">
    <property type="protein sequence ID" value="NOK32249.1"/>
    <property type="molecule type" value="Genomic_DNA"/>
</dbReference>
<gene>
    <name evidence="1" type="ORF">HMI49_03405</name>
</gene>
<keyword evidence="2" id="KW-1185">Reference proteome</keyword>